<keyword evidence="2" id="KW-1185">Reference proteome</keyword>
<comment type="caution">
    <text evidence="1">The sequence shown here is derived from an EMBL/GenBank/DDBJ whole genome shotgun (WGS) entry which is preliminary data.</text>
</comment>
<sequence length="140" mass="15628">MPYILNIDQKKIGNAWSQYVNAKTGIKHFGGIPKTGKNAQYPYGNFQIIGRPTNSFDLENNEDSVDLTVQTDIMVSDSGSNNQVEDTLYKGDTACAEFFNSLGFQRMGNSAVTYSTTTGIKIITSRFIFRNFTGQFLKEI</sequence>
<dbReference type="AlphaFoldDB" id="A0A7X2P8B8"/>
<evidence type="ECO:0000313" key="2">
    <source>
        <dbReference type="Proteomes" id="UP000466864"/>
    </source>
</evidence>
<protein>
    <submittedName>
        <fullName evidence="1">Uncharacterized protein</fullName>
    </submittedName>
</protein>
<dbReference type="RefSeq" id="WP_154457385.1">
    <property type="nucleotide sequence ID" value="NZ_VUMV01000002.1"/>
</dbReference>
<organism evidence="1 2">
    <name type="scientific">Bilifractor porci</name>
    <dbReference type="NCBI Taxonomy" id="2606636"/>
    <lineage>
        <taxon>Bacteria</taxon>
        <taxon>Bacillati</taxon>
        <taxon>Bacillota</taxon>
        <taxon>Clostridia</taxon>
        <taxon>Lachnospirales</taxon>
        <taxon>Lachnospiraceae</taxon>
        <taxon>Bilifractor</taxon>
    </lineage>
</organism>
<dbReference type="Proteomes" id="UP000466864">
    <property type="component" value="Unassembled WGS sequence"/>
</dbReference>
<reference evidence="1 2" key="1">
    <citation type="submission" date="2019-08" db="EMBL/GenBank/DDBJ databases">
        <title>In-depth cultivation of the pig gut microbiome towards novel bacterial diversity and tailored functional studies.</title>
        <authorList>
            <person name="Wylensek D."/>
            <person name="Hitch T.C.A."/>
            <person name="Clavel T."/>
        </authorList>
    </citation>
    <scope>NUCLEOTIDE SEQUENCE [LARGE SCALE GENOMIC DNA]</scope>
    <source>
        <strain evidence="1 2">Oil+RF-744-WCA-WT-13</strain>
    </source>
</reference>
<dbReference type="EMBL" id="VUMV01000002">
    <property type="protein sequence ID" value="MST81583.1"/>
    <property type="molecule type" value="Genomic_DNA"/>
</dbReference>
<evidence type="ECO:0000313" key="1">
    <source>
        <dbReference type="EMBL" id="MST81583.1"/>
    </source>
</evidence>
<accession>A0A7X2P8B8</accession>
<gene>
    <name evidence="1" type="ORF">FYJ60_04570</name>
</gene>
<name>A0A7X2P8B8_9FIRM</name>
<proteinExistence type="predicted"/>